<proteinExistence type="predicted"/>
<reference evidence="1" key="1">
    <citation type="submission" date="2013-07" db="EMBL/GenBank/DDBJ databases">
        <title>The genome of an arbuscular mycorrhizal fungus provides insights into the evolution of the oldest plant symbiosis.</title>
        <authorList>
            <consortium name="DOE Joint Genome Institute"/>
            <person name="Tisserant E."/>
            <person name="Malbreil M."/>
            <person name="Kuo A."/>
            <person name="Kohler A."/>
            <person name="Symeonidi A."/>
            <person name="Balestrini R."/>
            <person name="Charron P."/>
            <person name="Duensing N."/>
            <person name="Frei-dit-Frey N."/>
            <person name="Gianinazzi-Pearson V."/>
            <person name="Gilbert B."/>
            <person name="Handa Y."/>
            <person name="Hijri M."/>
            <person name="Kaul R."/>
            <person name="Kawaguchi M."/>
            <person name="Krajinski F."/>
            <person name="Lammers P."/>
            <person name="Lapierre D."/>
            <person name="Masclaux F.G."/>
            <person name="Murat C."/>
            <person name="Morin E."/>
            <person name="Ndikumana S."/>
            <person name="Pagni M."/>
            <person name="Petitpierre D."/>
            <person name="Requena N."/>
            <person name="Rosikiewicz P."/>
            <person name="Riley R."/>
            <person name="Saito K."/>
            <person name="San Clemente H."/>
            <person name="Shapiro H."/>
            <person name="van Tuinen D."/>
            <person name="Becard G."/>
            <person name="Bonfante P."/>
            <person name="Paszkowski U."/>
            <person name="Shachar-Hill Y."/>
            <person name="Young J.P."/>
            <person name="Sanders I.R."/>
            <person name="Henrissat B."/>
            <person name="Rensing S.A."/>
            <person name="Grigoriev I.V."/>
            <person name="Corradi N."/>
            <person name="Roux C."/>
            <person name="Martin F."/>
        </authorList>
    </citation>
    <scope>NUCLEOTIDE SEQUENCE</scope>
    <source>
        <strain evidence="1">DAOM 197198</strain>
    </source>
</reference>
<evidence type="ECO:0000313" key="1">
    <source>
        <dbReference type="EMBL" id="ESA22834.1"/>
    </source>
</evidence>
<dbReference type="EMBL" id="KI275255">
    <property type="protein sequence ID" value="ESA22834.1"/>
    <property type="molecule type" value="Genomic_DNA"/>
</dbReference>
<protein>
    <submittedName>
        <fullName evidence="1">Uncharacterized protein</fullName>
    </submittedName>
</protein>
<dbReference type="HOGENOM" id="CLU_2265102_0_0_1"/>
<accession>U9UQY4</accession>
<sequence length="103" mass="11645">MFIILLIFNNNFFLIYDTKKLSKSSTLSYSSENSTLDSPNSPIKRSFSMEYSDGSKNIQYKYNGNSASVDTSTQSDNDYIDIDGDYDTIEVLQTSNDSGYIIK</sequence>
<name>U9UQY4_RHIID</name>
<organism evidence="1">
    <name type="scientific">Rhizophagus irregularis (strain DAOM 181602 / DAOM 197198 / MUCL 43194)</name>
    <name type="common">Arbuscular mycorrhizal fungus</name>
    <name type="synonym">Glomus intraradices</name>
    <dbReference type="NCBI Taxonomy" id="747089"/>
    <lineage>
        <taxon>Eukaryota</taxon>
        <taxon>Fungi</taxon>
        <taxon>Fungi incertae sedis</taxon>
        <taxon>Mucoromycota</taxon>
        <taxon>Glomeromycotina</taxon>
        <taxon>Glomeromycetes</taxon>
        <taxon>Glomerales</taxon>
        <taxon>Glomeraceae</taxon>
        <taxon>Rhizophagus</taxon>
    </lineage>
</organism>
<gene>
    <name evidence="1" type="ORF">GLOINDRAFT_110927</name>
</gene>
<dbReference type="AlphaFoldDB" id="U9UQY4"/>